<evidence type="ECO:0000256" key="4">
    <source>
        <dbReference type="ARBA" id="ARBA00022723"/>
    </source>
</evidence>
<dbReference type="GO" id="GO:0005344">
    <property type="term" value="F:oxygen carrier activity"/>
    <property type="evidence" value="ECO:0007669"/>
    <property type="project" value="UniProtKB-KW"/>
</dbReference>
<keyword evidence="2 6" id="KW-0349">Heme</keyword>
<keyword evidence="8" id="KW-1185">Reference proteome</keyword>
<evidence type="ECO:0000313" key="9">
    <source>
        <dbReference type="WBParaSite" id="nRc.2.0.1.t47226-RA"/>
    </source>
</evidence>
<dbReference type="Proteomes" id="UP000887565">
    <property type="component" value="Unplaced"/>
</dbReference>
<dbReference type="GO" id="GO:0020037">
    <property type="term" value="F:heme binding"/>
    <property type="evidence" value="ECO:0007669"/>
    <property type="project" value="InterPro"/>
</dbReference>
<evidence type="ECO:0000256" key="5">
    <source>
        <dbReference type="ARBA" id="ARBA00023004"/>
    </source>
</evidence>
<dbReference type="PANTHER" id="PTHR46458">
    <property type="entry name" value="BLR2807 PROTEIN"/>
    <property type="match status" value="1"/>
</dbReference>
<comment type="similarity">
    <text evidence="6">Belongs to the globin family.</text>
</comment>
<feature type="domain" description="Globin" evidence="7">
    <location>
        <begin position="98"/>
        <end position="250"/>
    </location>
</feature>
<dbReference type="InterPro" id="IPR050532">
    <property type="entry name" value="Globin-like_OT"/>
</dbReference>
<evidence type="ECO:0000256" key="3">
    <source>
        <dbReference type="ARBA" id="ARBA00022621"/>
    </source>
</evidence>
<proteinExistence type="inferred from homology"/>
<keyword evidence="3 6" id="KW-0561">Oxygen transport</keyword>
<dbReference type="GO" id="GO:0019825">
    <property type="term" value="F:oxygen binding"/>
    <property type="evidence" value="ECO:0007669"/>
    <property type="project" value="InterPro"/>
</dbReference>
<name>A0A915LBR4_ROMCU</name>
<dbReference type="InterPro" id="IPR044399">
    <property type="entry name" value="Mb-like_M"/>
</dbReference>
<evidence type="ECO:0000256" key="2">
    <source>
        <dbReference type="ARBA" id="ARBA00022617"/>
    </source>
</evidence>
<dbReference type="CDD" id="cd01040">
    <property type="entry name" value="Mb-like"/>
    <property type="match status" value="1"/>
</dbReference>
<dbReference type="Gene3D" id="1.10.490.10">
    <property type="entry name" value="Globins"/>
    <property type="match status" value="1"/>
</dbReference>
<dbReference type="InterPro" id="IPR009050">
    <property type="entry name" value="Globin-like_sf"/>
</dbReference>
<dbReference type="GO" id="GO:0046872">
    <property type="term" value="F:metal ion binding"/>
    <property type="evidence" value="ECO:0007669"/>
    <property type="project" value="UniProtKB-KW"/>
</dbReference>
<dbReference type="PANTHER" id="PTHR46458:SF1">
    <property type="entry name" value="GEO09476P1"/>
    <property type="match status" value="1"/>
</dbReference>
<protein>
    <submittedName>
        <fullName evidence="9">Globin family profile domain-containing protein</fullName>
    </submittedName>
</protein>
<accession>A0A915LBR4</accession>
<evidence type="ECO:0000259" key="7">
    <source>
        <dbReference type="PROSITE" id="PS01033"/>
    </source>
</evidence>
<evidence type="ECO:0000313" key="8">
    <source>
        <dbReference type="Proteomes" id="UP000887565"/>
    </source>
</evidence>
<dbReference type="WBParaSite" id="nRc.2.0.1.t47226-RA">
    <property type="protein sequence ID" value="nRc.2.0.1.t47226-RA"/>
    <property type="gene ID" value="nRc.2.0.1.g47226"/>
</dbReference>
<evidence type="ECO:0000256" key="6">
    <source>
        <dbReference type="RuleBase" id="RU000356"/>
    </source>
</evidence>
<dbReference type="InterPro" id="IPR012292">
    <property type="entry name" value="Globin/Proto"/>
</dbReference>
<dbReference type="InterPro" id="IPR000971">
    <property type="entry name" value="Globin"/>
</dbReference>
<dbReference type="Pfam" id="PF00042">
    <property type="entry name" value="Globin"/>
    <property type="match status" value="1"/>
</dbReference>
<dbReference type="SUPFAM" id="SSF46458">
    <property type="entry name" value="Globin-like"/>
    <property type="match status" value="1"/>
</dbReference>
<evidence type="ECO:0000256" key="1">
    <source>
        <dbReference type="ARBA" id="ARBA00022448"/>
    </source>
</evidence>
<dbReference type="AlphaFoldDB" id="A0A915LBR4"/>
<reference evidence="9" key="1">
    <citation type="submission" date="2022-11" db="UniProtKB">
        <authorList>
            <consortium name="WormBaseParasite"/>
        </authorList>
    </citation>
    <scope>IDENTIFICATION</scope>
</reference>
<organism evidence="8 9">
    <name type="scientific">Romanomermis culicivorax</name>
    <name type="common">Nematode worm</name>
    <dbReference type="NCBI Taxonomy" id="13658"/>
    <lineage>
        <taxon>Eukaryota</taxon>
        <taxon>Metazoa</taxon>
        <taxon>Ecdysozoa</taxon>
        <taxon>Nematoda</taxon>
        <taxon>Enoplea</taxon>
        <taxon>Dorylaimia</taxon>
        <taxon>Mermithida</taxon>
        <taxon>Mermithoidea</taxon>
        <taxon>Mermithidae</taxon>
        <taxon>Romanomermis</taxon>
    </lineage>
</organism>
<dbReference type="PROSITE" id="PS01033">
    <property type="entry name" value="GLOBIN"/>
    <property type="match status" value="1"/>
</dbReference>
<keyword evidence="4" id="KW-0479">Metal-binding</keyword>
<keyword evidence="1 6" id="KW-0813">Transport</keyword>
<keyword evidence="5" id="KW-0408">Iron</keyword>
<sequence>MGNIVGFCWSKYEYDWEMMLKSNEAAVVATATSTADNLDGADAELPPSKNEYCCCFHPCMKYVLCCCCCSGTFCRRMRSRLGVNAGGRPYSLESVRLTLSAREMKILREIWDELKMINNGRVAQKLFALVFSKCPEMKRAFNLSHLSNEEAIKDSRMSHHTLIFQDTFEMILTGLGPENDHMNSLLIAFGSQHSYYTRRKFDPSYWQVFGESFTDLFEDLPASQFRKRRAKQVWIKTIFFILASMKAGYQIGVANKALAPGSRRWWEEVRWRKKTNLESKLLEVLFVTDPVDSK</sequence>